<dbReference type="AlphaFoldDB" id="A0A916YYM1"/>
<reference evidence="1" key="2">
    <citation type="submission" date="2020-09" db="EMBL/GenBank/DDBJ databases">
        <authorList>
            <person name="Sun Q."/>
            <person name="Zhou Y."/>
        </authorList>
    </citation>
    <scope>NUCLEOTIDE SEQUENCE</scope>
    <source>
        <strain evidence="1">CGMCC 1.15958</strain>
    </source>
</reference>
<dbReference type="RefSeq" id="WP_188767709.1">
    <property type="nucleotide sequence ID" value="NZ_BMKK01000007.1"/>
</dbReference>
<dbReference type="InterPro" id="IPR029033">
    <property type="entry name" value="His_PPase_superfam"/>
</dbReference>
<dbReference type="CDD" id="cd07067">
    <property type="entry name" value="HP_PGM_like"/>
    <property type="match status" value="1"/>
</dbReference>
<dbReference type="Pfam" id="PF00300">
    <property type="entry name" value="His_Phos_1"/>
    <property type="match status" value="1"/>
</dbReference>
<evidence type="ECO:0000313" key="2">
    <source>
        <dbReference type="Proteomes" id="UP000609064"/>
    </source>
</evidence>
<dbReference type="GO" id="GO:0003824">
    <property type="term" value="F:catalytic activity"/>
    <property type="evidence" value="ECO:0007669"/>
    <property type="project" value="InterPro"/>
</dbReference>
<dbReference type="SUPFAM" id="SSF53254">
    <property type="entry name" value="Phosphoglycerate mutase-like"/>
    <property type="match status" value="1"/>
</dbReference>
<organism evidence="1 2">
    <name type="scientific">Emticicia aquatilis</name>
    <dbReference type="NCBI Taxonomy" id="1537369"/>
    <lineage>
        <taxon>Bacteria</taxon>
        <taxon>Pseudomonadati</taxon>
        <taxon>Bacteroidota</taxon>
        <taxon>Cytophagia</taxon>
        <taxon>Cytophagales</taxon>
        <taxon>Leadbetterellaceae</taxon>
        <taxon>Emticicia</taxon>
    </lineage>
</organism>
<dbReference type="InterPro" id="IPR001345">
    <property type="entry name" value="PG/BPGM_mutase_AS"/>
</dbReference>
<keyword evidence="2" id="KW-1185">Reference proteome</keyword>
<protein>
    <recommendedName>
        <fullName evidence="3">Histidine phosphatase family protein</fullName>
    </recommendedName>
</protein>
<dbReference type="PROSITE" id="PS00175">
    <property type="entry name" value="PG_MUTASE"/>
    <property type="match status" value="1"/>
</dbReference>
<dbReference type="Gene3D" id="3.40.50.1240">
    <property type="entry name" value="Phosphoglycerate mutase-like"/>
    <property type="match status" value="1"/>
</dbReference>
<evidence type="ECO:0008006" key="3">
    <source>
        <dbReference type="Google" id="ProtNLM"/>
    </source>
</evidence>
<proteinExistence type="predicted"/>
<reference evidence="1" key="1">
    <citation type="journal article" date="2014" name="Int. J. Syst. Evol. Microbiol.">
        <title>Complete genome sequence of Corynebacterium casei LMG S-19264T (=DSM 44701T), isolated from a smear-ripened cheese.</title>
        <authorList>
            <consortium name="US DOE Joint Genome Institute (JGI-PGF)"/>
            <person name="Walter F."/>
            <person name="Albersmeier A."/>
            <person name="Kalinowski J."/>
            <person name="Ruckert C."/>
        </authorList>
    </citation>
    <scope>NUCLEOTIDE SEQUENCE</scope>
    <source>
        <strain evidence="1">CGMCC 1.15958</strain>
    </source>
</reference>
<comment type="caution">
    <text evidence="1">The sequence shown here is derived from an EMBL/GenBank/DDBJ whole genome shotgun (WGS) entry which is preliminary data.</text>
</comment>
<accession>A0A916YYM1</accession>
<name>A0A916YYM1_9BACT</name>
<evidence type="ECO:0000313" key="1">
    <source>
        <dbReference type="EMBL" id="GGD67496.1"/>
    </source>
</evidence>
<dbReference type="InterPro" id="IPR013078">
    <property type="entry name" value="His_Pase_superF_clade-1"/>
</dbReference>
<gene>
    <name evidence="1" type="ORF">GCM10011514_34430</name>
</gene>
<dbReference type="Proteomes" id="UP000609064">
    <property type="component" value="Unassembled WGS sequence"/>
</dbReference>
<sequence>MKKFIWGLLVLTSCQSTFYMVRHGEKVDNSANPPLSTLGQERAEDLKTALANKGISEIYSTNFLRTKNTAKPLADSKGLITKIYAASPADSMRVFIEKLKKFRGKNVLVVGHSNTTKYVVNGLFERDTLRADIPDNDFDNLYIVERQFFPVRKMRFFAKTYGKTSPQ</sequence>
<dbReference type="EMBL" id="BMKK01000007">
    <property type="protein sequence ID" value="GGD67496.1"/>
    <property type="molecule type" value="Genomic_DNA"/>
</dbReference>